<reference evidence="1 2" key="1">
    <citation type="submission" date="2015-09" db="EMBL/GenBank/DDBJ databases">
        <authorList>
            <person name="Xu Y."/>
            <person name="Nagy A."/>
            <person name="Liu N.T."/>
            <person name="Nou X."/>
        </authorList>
    </citation>
    <scope>NUCLEOTIDE SEQUENCE [LARGE SCALE GENOMIC DNA]</scope>
    <source>
        <strain evidence="1 2">FC1138</strain>
    </source>
</reference>
<sequence length="41" mass="4372">MALSKFTTSRLDVVPASGRGRQLDGAGLPLLQERRSSTVLS</sequence>
<evidence type="ECO:0000313" key="1">
    <source>
        <dbReference type="EMBL" id="ANH72994.1"/>
    </source>
</evidence>
<accession>A0AAC9BHI9</accession>
<gene>
    <name evidence="1" type="ORF">ACS15_1056</name>
</gene>
<dbReference type="EMBL" id="CP012605">
    <property type="protein sequence ID" value="ANH72994.1"/>
    <property type="molecule type" value="Genomic_DNA"/>
</dbReference>
<dbReference type="AlphaFoldDB" id="A0AAC9BHI9"/>
<name>A0AAC9BHI9_9RALS</name>
<protein>
    <submittedName>
        <fullName evidence="1">Uncharacterized protein</fullName>
    </submittedName>
</protein>
<proteinExistence type="predicted"/>
<evidence type="ECO:0000313" key="2">
    <source>
        <dbReference type="Proteomes" id="UP000077927"/>
    </source>
</evidence>
<dbReference type="Proteomes" id="UP000077927">
    <property type="component" value="Chromosome 1"/>
</dbReference>
<organism evidence="1 2">
    <name type="scientific">Ralstonia insidiosa</name>
    <dbReference type="NCBI Taxonomy" id="190721"/>
    <lineage>
        <taxon>Bacteria</taxon>
        <taxon>Pseudomonadati</taxon>
        <taxon>Pseudomonadota</taxon>
        <taxon>Betaproteobacteria</taxon>
        <taxon>Burkholderiales</taxon>
        <taxon>Burkholderiaceae</taxon>
        <taxon>Ralstonia</taxon>
    </lineage>
</organism>
<dbReference type="KEGG" id="rin:ACS15_1056"/>